<evidence type="ECO:0008006" key="3">
    <source>
        <dbReference type="Google" id="ProtNLM"/>
    </source>
</evidence>
<gene>
    <name evidence="1" type="ORF">F5X68DRAFT_229666</name>
</gene>
<reference evidence="1" key="1">
    <citation type="journal article" date="2021" name="Nat. Commun.">
        <title>Genetic determinants of endophytism in the Arabidopsis root mycobiome.</title>
        <authorList>
            <person name="Mesny F."/>
            <person name="Miyauchi S."/>
            <person name="Thiergart T."/>
            <person name="Pickel B."/>
            <person name="Atanasova L."/>
            <person name="Karlsson M."/>
            <person name="Huettel B."/>
            <person name="Barry K.W."/>
            <person name="Haridas S."/>
            <person name="Chen C."/>
            <person name="Bauer D."/>
            <person name="Andreopoulos W."/>
            <person name="Pangilinan J."/>
            <person name="LaButti K."/>
            <person name="Riley R."/>
            <person name="Lipzen A."/>
            <person name="Clum A."/>
            <person name="Drula E."/>
            <person name="Henrissat B."/>
            <person name="Kohler A."/>
            <person name="Grigoriev I.V."/>
            <person name="Martin F.M."/>
            <person name="Hacquard S."/>
        </authorList>
    </citation>
    <scope>NUCLEOTIDE SEQUENCE</scope>
    <source>
        <strain evidence="1">MPI-SDFR-AT-0117</strain>
    </source>
</reference>
<sequence length="238" mass="26508">MGTDKPPESQVELAQRAYDARAPTYEDSFHPDYSKRLMDLVQPKPADKVLVLACGTGLESFIAAEKVGPSGEIIGGIGTRSRIKFVSGDVTKLENVEGVSSEEGSFDWIVCSNAFVRNFIAGTVMERVARRMGVPFPMSRAWVKSRDSFKEVLEGEGYVIERIEDMEKISGKGDQSYGLDKADDQFEYIVNSGWTPKTFNGDAREEARKLFAEEWAKIAVDGKVENIDVLYVYIARPE</sequence>
<dbReference type="Proteomes" id="UP000770015">
    <property type="component" value="Unassembled WGS sequence"/>
</dbReference>
<keyword evidence="2" id="KW-1185">Reference proteome</keyword>
<dbReference type="AlphaFoldDB" id="A0A9P8VFN4"/>
<name>A0A9P8VFN4_9PEZI</name>
<dbReference type="InterPro" id="IPR029063">
    <property type="entry name" value="SAM-dependent_MTases_sf"/>
</dbReference>
<dbReference type="EMBL" id="JAGSXJ010000006">
    <property type="protein sequence ID" value="KAH6690333.1"/>
    <property type="molecule type" value="Genomic_DNA"/>
</dbReference>
<organism evidence="1 2">
    <name type="scientific">Plectosphaerella plurivora</name>
    <dbReference type="NCBI Taxonomy" id="936078"/>
    <lineage>
        <taxon>Eukaryota</taxon>
        <taxon>Fungi</taxon>
        <taxon>Dikarya</taxon>
        <taxon>Ascomycota</taxon>
        <taxon>Pezizomycotina</taxon>
        <taxon>Sordariomycetes</taxon>
        <taxon>Hypocreomycetidae</taxon>
        <taxon>Glomerellales</taxon>
        <taxon>Plectosphaerellaceae</taxon>
        <taxon>Plectosphaerella</taxon>
    </lineage>
</organism>
<comment type="caution">
    <text evidence="1">The sequence shown here is derived from an EMBL/GenBank/DDBJ whole genome shotgun (WGS) entry which is preliminary data.</text>
</comment>
<dbReference type="SUPFAM" id="SSF53335">
    <property type="entry name" value="S-adenosyl-L-methionine-dependent methyltransferases"/>
    <property type="match status" value="1"/>
</dbReference>
<evidence type="ECO:0000313" key="2">
    <source>
        <dbReference type="Proteomes" id="UP000770015"/>
    </source>
</evidence>
<proteinExistence type="predicted"/>
<accession>A0A9P8VFN4</accession>
<protein>
    <recommendedName>
        <fullName evidence="3">Methyltransferase domain-containing protein</fullName>
    </recommendedName>
</protein>
<dbReference type="Gene3D" id="3.40.50.150">
    <property type="entry name" value="Vaccinia Virus protein VP39"/>
    <property type="match status" value="1"/>
</dbReference>
<dbReference type="OrthoDB" id="6329284at2759"/>
<evidence type="ECO:0000313" key="1">
    <source>
        <dbReference type="EMBL" id="KAH6690333.1"/>
    </source>
</evidence>